<keyword evidence="10" id="KW-1185">Reference proteome</keyword>
<comment type="caution">
    <text evidence="9">The sequence shown here is derived from an EMBL/GenBank/DDBJ whole genome shotgun (WGS) entry which is preliminary data.</text>
</comment>
<feature type="region of interest" description="Disordered" evidence="6">
    <location>
        <begin position="625"/>
        <end position="676"/>
    </location>
</feature>
<proteinExistence type="predicted"/>
<comment type="subcellular location">
    <subcellularLocation>
        <location evidence="1">Membrane</location>
        <topology evidence="1">Single-pass membrane protein</topology>
    </subcellularLocation>
</comment>
<dbReference type="AlphaFoldDB" id="A0A835S3U3"/>
<organism evidence="9 10">
    <name type="scientific">Vanilla planifolia</name>
    <name type="common">Vanilla</name>
    <dbReference type="NCBI Taxonomy" id="51239"/>
    <lineage>
        <taxon>Eukaryota</taxon>
        <taxon>Viridiplantae</taxon>
        <taxon>Streptophyta</taxon>
        <taxon>Embryophyta</taxon>
        <taxon>Tracheophyta</taxon>
        <taxon>Spermatophyta</taxon>
        <taxon>Magnoliopsida</taxon>
        <taxon>Liliopsida</taxon>
        <taxon>Asparagales</taxon>
        <taxon>Orchidaceae</taxon>
        <taxon>Vanilloideae</taxon>
        <taxon>Vanilleae</taxon>
        <taxon>Vanilla</taxon>
    </lineage>
</organism>
<dbReference type="InterPro" id="IPR007656">
    <property type="entry name" value="GTD-bd"/>
</dbReference>
<evidence type="ECO:0000256" key="2">
    <source>
        <dbReference type="ARBA" id="ARBA00022692"/>
    </source>
</evidence>
<evidence type="ECO:0000259" key="8">
    <source>
        <dbReference type="PROSITE" id="PS51775"/>
    </source>
</evidence>
<accession>A0A835S3U3</accession>
<keyword evidence="2 7" id="KW-0812">Transmembrane</keyword>
<feature type="region of interest" description="Disordered" evidence="6">
    <location>
        <begin position="371"/>
        <end position="393"/>
    </location>
</feature>
<dbReference type="GO" id="GO:0016020">
    <property type="term" value="C:membrane"/>
    <property type="evidence" value="ECO:0007669"/>
    <property type="project" value="UniProtKB-SubCell"/>
</dbReference>
<dbReference type="PROSITE" id="PS51775">
    <property type="entry name" value="GTD_BINDING"/>
    <property type="match status" value="1"/>
</dbReference>
<evidence type="ECO:0000313" key="10">
    <source>
        <dbReference type="Proteomes" id="UP000636800"/>
    </source>
</evidence>
<dbReference type="Proteomes" id="UP000636800">
    <property type="component" value="Chromosome 1"/>
</dbReference>
<sequence length="867" mass="97372">MEGGKETVAKKFAILLRRNTHRMTFLLIYTLLEWILIALLLLNGLFSYIIFKFACFFGLKPPCLLCSRIDHVFESSKDGNSYRDLLCESHVGELSKLGFCSIHRQLAKAGDMCEDCAASRPGENDRSFGLLSWMKRSEQGEKDLRCSCCGVVLENGFYSPFFLKTEAWDVLDCTQKDKSVEVATVEDKGCSFGPEETEQGRNIPSYHCERNEEQKQEKGEQGELNDICKSEAVICLQSVTAKVMEASVDILTIPTEKIDDMERILPIELIDSSTMLEFRSIGDHRYHLELPKEAMAKISSVIDVAIDAKEQIAALSSVETVLGDKNSDFEIATSLKKDSFALLPTVEPPEDCSNDTSQLTQLISTAEIVAPQDNGNDEELQGSEEHGKASDDANCEISIGSEICDQEQMELALDETASQPEVTDDLHIKSSSEAIMGEPVSETESPEQTSRSVKHLMVCPAIHEFEEERMPETPTTPNSFSLEAFAALHKRFLLERRESGTESLDGSIASDIDNLDTLSIDRLKAILKAERRVMSALFMELEEERSASAIAANQTMAMITRLQEEKAAVQMEALQYQRMMEEQSEYDQEALQLLNELMVKREKEKLELEKELELYRHKVHKYENTSRGKLTKGSRSETSSTADDSDEGSYGSYGSHEGEESNQNTPTSDALGSMEDDDRVNRLVTLDESLAEFEEERLSILEQLKALEERLFSVEEEDVYLNAKPIECFLTENCCVGNGEHESLDTDANGGHMNGSLTGLDTNGRLHRERRSSGIRRKKLLPLFDATNFESKVSINHEAVKSTHLELSIAEEVDNVHERLQALEEDREFLKHCISSLKKGERGMGLLQEILQHLRDLKTVELSARHV</sequence>
<keyword evidence="4 7" id="KW-0472">Membrane</keyword>
<dbReference type="GO" id="GO:0080115">
    <property type="term" value="F:myosin XI tail binding"/>
    <property type="evidence" value="ECO:0007669"/>
    <property type="project" value="UniProtKB-ARBA"/>
</dbReference>
<evidence type="ECO:0000313" key="9">
    <source>
        <dbReference type="EMBL" id="KAG0499471.1"/>
    </source>
</evidence>
<evidence type="ECO:0000256" key="5">
    <source>
        <dbReference type="SAM" id="Coils"/>
    </source>
</evidence>
<feature type="compositionally biased region" description="Low complexity" evidence="6">
    <location>
        <begin position="636"/>
        <end position="655"/>
    </location>
</feature>
<dbReference type="Pfam" id="PF04576">
    <property type="entry name" value="Zein-binding"/>
    <property type="match status" value="1"/>
</dbReference>
<dbReference type="PANTHER" id="PTHR31448:SF3">
    <property type="entry name" value="MYOSIN-BINDING PROTEIN 2"/>
    <property type="match status" value="1"/>
</dbReference>
<dbReference type="PANTHER" id="PTHR31448">
    <property type="entry name" value="MYOSIN-BINDING PROTEIN 2"/>
    <property type="match status" value="1"/>
</dbReference>
<reference evidence="9 10" key="1">
    <citation type="journal article" date="2020" name="Nat. Food">
        <title>A phased Vanilla planifolia genome enables genetic improvement of flavour and production.</title>
        <authorList>
            <person name="Hasing T."/>
            <person name="Tang H."/>
            <person name="Brym M."/>
            <person name="Khazi F."/>
            <person name="Huang T."/>
            <person name="Chambers A.H."/>
        </authorList>
    </citation>
    <scope>NUCLEOTIDE SEQUENCE [LARGE SCALE GENOMIC DNA]</scope>
    <source>
        <tissue evidence="9">Leaf</tissue>
    </source>
</reference>
<feature type="coiled-coil region" evidence="5">
    <location>
        <begin position="690"/>
        <end position="717"/>
    </location>
</feature>
<evidence type="ECO:0000256" key="1">
    <source>
        <dbReference type="ARBA" id="ARBA00004167"/>
    </source>
</evidence>
<feature type="domain" description="GTD-binding" evidence="8">
    <location>
        <begin position="518"/>
        <end position="616"/>
    </location>
</feature>
<dbReference type="InterPro" id="IPR039306">
    <property type="entry name" value="MYOB"/>
</dbReference>
<evidence type="ECO:0000256" key="7">
    <source>
        <dbReference type="SAM" id="Phobius"/>
    </source>
</evidence>
<feature type="coiled-coil region" evidence="5">
    <location>
        <begin position="559"/>
        <end position="625"/>
    </location>
</feature>
<keyword evidence="5" id="KW-0175">Coiled coil</keyword>
<evidence type="ECO:0000256" key="3">
    <source>
        <dbReference type="ARBA" id="ARBA00022989"/>
    </source>
</evidence>
<gene>
    <name evidence="9" type="ORF">HPP92_004162</name>
</gene>
<keyword evidence="3 7" id="KW-1133">Transmembrane helix</keyword>
<name>A0A835S3U3_VANPL</name>
<evidence type="ECO:0000256" key="6">
    <source>
        <dbReference type="SAM" id="MobiDB-lite"/>
    </source>
</evidence>
<protein>
    <recommendedName>
        <fullName evidence="8">GTD-binding domain-containing protein</fullName>
    </recommendedName>
</protein>
<evidence type="ECO:0000256" key="4">
    <source>
        <dbReference type="ARBA" id="ARBA00023136"/>
    </source>
</evidence>
<dbReference type="EMBL" id="JADCNL010000001">
    <property type="protein sequence ID" value="KAG0499471.1"/>
    <property type="molecule type" value="Genomic_DNA"/>
</dbReference>
<feature type="transmembrane region" description="Helical" evidence="7">
    <location>
        <begin position="26"/>
        <end position="51"/>
    </location>
</feature>